<evidence type="ECO:0000313" key="2">
    <source>
        <dbReference type="EMBL" id="PIL47023.1"/>
    </source>
</evidence>
<reference evidence="2 3" key="1">
    <citation type="submission" date="2017-10" db="EMBL/GenBank/DDBJ databases">
        <title>Massilia psychrophilum sp. nov., a novel purple-pigmented bacterium isolated from Tianshan glacier, Xinjiang Municipality, China.</title>
        <authorList>
            <person name="Wang H."/>
        </authorList>
    </citation>
    <scope>NUCLEOTIDE SEQUENCE [LARGE SCALE GENOMIC DNA]</scope>
    <source>
        <strain evidence="2 3">JCM 30074</strain>
    </source>
</reference>
<evidence type="ECO:0008006" key="4">
    <source>
        <dbReference type="Google" id="ProtNLM"/>
    </source>
</evidence>
<dbReference type="EMBL" id="PDOC01000001">
    <property type="protein sequence ID" value="PIL47023.1"/>
    <property type="molecule type" value="Genomic_DNA"/>
</dbReference>
<feature type="signal peptide" evidence="1">
    <location>
        <begin position="1"/>
        <end position="26"/>
    </location>
</feature>
<sequence>MNIAKNMEVIFITALALASVTTLAHAAAPAHRAATPLIQQVDTSAPMAVVTITAKRLTAAQKAQLGN</sequence>
<dbReference type="OrthoDB" id="8781282at2"/>
<evidence type="ECO:0000313" key="3">
    <source>
        <dbReference type="Proteomes" id="UP000230390"/>
    </source>
</evidence>
<dbReference type="Proteomes" id="UP000230390">
    <property type="component" value="Unassembled WGS sequence"/>
</dbReference>
<protein>
    <recommendedName>
        <fullName evidence="4">TonB-dependent receptor</fullName>
    </recommendedName>
</protein>
<keyword evidence="3" id="KW-1185">Reference proteome</keyword>
<organism evidence="2 3">
    <name type="scientific">Massilia eurypsychrophila</name>
    <dbReference type="NCBI Taxonomy" id="1485217"/>
    <lineage>
        <taxon>Bacteria</taxon>
        <taxon>Pseudomonadati</taxon>
        <taxon>Pseudomonadota</taxon>
        <taxon>Betaproteobacteria</taxon>
        <taxon>Burkholderiales</taxon>
        <taxon>Oxalobacteraceae</taxon>
        <taxon>Telluria group</taxon>
        <taxon>Massilia</taxon>
    </lineage>
</organism>
<proteinExistence type="predicted"/>
<keyword evidence="1" id="KW-0732">Signal</keyword>
<comment type="caution">
    <text evidence="2">The sequence shown here is derived from an EMBL/GenBank/DDBJ whole genome shotgun (WGS) entry which is preliminary data.</text>
</comment>
<feature type="chain" id="PRO_5013708322" description="TonB-dependent receptor" evidence="1">
    <location>
        <begin position="27"/>
        <end position="67"/>
    </location>
</feature>
<evidence type="ECO:0000256" key="1">
    <source>
        <dbReference type="SAM" id="SignalP"/>
    </source>
</evidence>
<dbReference type="RefSeq" id="WP_099786826.1">
    <property type="nucleotide sequence ID" value="NZ_JBHLYV010000100.1"/>
</dbReference>
<name>A0A2G8TLV6_9BURK</name>
<gene>
    <name evidence="2" type="ORF">CR105_02450</name>
</gene>
<accession>A0A2G8TLV6</accession>
<dbReference type="AlphaFoldDB" id="A0A2G8TLV6"/>